<dbReference type="GO" id="GO:0052689">
    <property type="term" value="F:carboxylic ester hydrolase activity"/>
    <property type="evidence" value="ECO:0007669"/>
    <property type="project" value="InterPro"/>
</dbReference>
<keyword evidence="5" id="KW-1185">Reference proteome</keyword>
<dbReference type="Pfam" id="PF12146">
    <property type="entry name" value="Hydrolase_4"/>
    <property type="match status" value="1"/>
</dbReference>
<evidence type="ECO:0000313" key="5">
    <source>
        <dbReference type="Proteomes" id="UP000215694"/>
    </source>
</evidence>
<dbReference type="PANTHER" id="PTHR11614">
    <property type="entry name" value="PHOSPHOLIPASE-RELATED"/>
    <property type="match status" value="1"/>
</dbReference>
<evidence type="ECO:0000259" key="3">
    <source>
        <dbReference type="Pfam" id="PF12146"/>
    </source>
</evidence>
<organism evidence="4 5">
    <name type="scientific">Romboutsia weinsteinii</name>
    <dbReference type="NCBI Taxonomy" id="2020949"/>
    <lineage>
        <taxon>Bacteria</taxon>
        <taxon>Bacillati</taxon>
        <taxon>Bacillota</taxon>
        <taxon>Clostridia</taxon>
        <taxon>Peptostreptococcales</taxon>
        <taxon>Peptostreptococcaceae</taxon>
        <taxon>Romboutsia</taxon>
    </lineage>
</organism>
<dbReference type="OrthoDB" id="9775557at2"/>
<feature type="active site" description="Charge relay system" evidence="1">
    <location>
        <position position="240"/>
    </location>
</feature>
<proteinExistence type="predicted"/>
<dbReference type="EMBL" id="NOJY02000004">
    <property type="protein sequence ID" value="RDY28995.1"/>
    <property type="molecule type" value="Genomic_DNA"/>
</dbReference>
<protein>
    <submittedName>
        <fullName evidence="4">Alpha/beta fold hydrolase</fullName>
    </submittedName>
</protein>
<dbReference type="SUPFAM" id="SSF53474">
    <property type="entry name" value="alpha/beta-Hydrolases"/>
    <property type="match status" value="1"/>
</dbReference>
<dbReference type="Gene3D" id="3.40.50.1820">
    <property type="entry name" value="alpha/beta hydrolase"/>
    <property type="match status" value="1"/>
</dbReference>
<reference evidence="4 5" key="1">
    <citation type="journal article" date="2017" name="Genome Announc.">
        <title>Draft Genome Sequence of Romboutsia weinsteinii sp. nov. Strain CCRI-19649(T) Isolated from Surface Water.</title>
        <authorList>
            <person name="Maheux A.F."/>
            <person name="Boudreau D.K."/>
            <person name="Berube E."/>
            <person name="Boissinot M."/>
            <person name="Cantin P."/>
            <person name="Raymond F."/>
            <person name="Corbeil J."/>
            <person name="Omar R.F."/>
            <person name="Bergeron M.G."/>
        </authorList>
    </citation>
    <scope>NUCLEOTIDE SEQUENCE [LARGE SCALE GENOMIC DNA]</scope>
    <source>
        <strain evidence="4 5">CCRI-19649</strain>
    </source>
</reference>
<feature type="active site" description="Charge relay system" evidence="1">
    <location>
        <position position="210"/>
    </location>
</feature>
<feature type="active site" description="Nucleophile" evidence="1">
    <location>
        <position position="103"/>
    </location>
</feature>
<evidence type="ECO:0000313" key="4">
    <source>
        <dbReference type="EMBL" id="RDY28995.1"/>
    </source>
</evidence>
<name>A0A371J8E9_9FIRM</name>
<dbReference type="InterPro" id="IPR029058">
    <property type="entry name" value="AB_hydrolase_fold"/>
</dbReference>
<dbReference type="Proteomes" id="UP000215694">
    <property type="component" value="Unassembled WGS sequence"/>
</dbReference>
<gene>
    <name evidence="4" type="ORF">CHL78_003485</name>
</gene>
<dbReference type="InterPro" id="IPR051044">
    <property type="entry name" value="MAG_DAG_Lipase"/>
</dbReference>
<feature type="site" description="Important for substrate specificity" evidence="2">
    <location>
        <position position="150"/>
    </location>
</feature>
<sequence length="265" mass="30017">MKVKGRLTLISYKRHEPFIKEHEDRETIIVFTHGILEGPKQFIELSQLAYKRGHSVSALLLPGHGGSGVDFASSNSRKWMEYLEESLSQIKKQYNSIILVGHSMGALLSVLAYSKDSRKIDGIVALATPLNIRLKVSGMIRSIKIGMGSINNENALEVAAANAFSIEKSSILTYLSWAPRYIDLFYLVKDTRKKLSNIKVPLLIVHTKHDEFVSNKTLKLFNKRLNNTHKKIVTLNNSGHFYYDDNDLHVLKKEFELFLDSLSNA</sequence>
<evidence type="ECO:0000256" key="2">
    <source>
        <dbReference type="PIRSR" id="PIRSR017388-3"/>
    </source>
</evidence>
<evidence type="ECO:0000256" key="1">
    <source>
        <dbReference type="PIRSR" id="PIRSR017388-1"/>
    </source>
</evidence>
<dbReference type="AlphaFoldDB" id="A0A371J8E9"/>
<keyword evidence="4" id="KW-0378">Hydrolase</keyword>
<accession>A0A371J8E9</accession>
<dbReference type="PIRSF" id="PIRSF017388">
    <property type="entry name" value="Esterase_lipase"/>
    <property type="match status" value="1"/>
</dbReference>
<dbReference type="InterPro" id="IPR022742">
    <property type="entry name" value="Hydrolase_4"/>
</dbReference>
<comment type="caution">
    <text evidence="4">The sequence shown here is derived from an EMBL/GenBank/DDBJ whole genome shotgun (WGS) entry which is preliminary data.</text>
</comment>
<feature type="domain" description="Serine aminopeptidase S33" evidence="3">
    <location>
        <begin position="26"/>
        <end position="241"/>
    </location>
</feature>
<dbReference type="InterPro" id="IPR012354">
    <property type="entry name" value="Esterase_lipase"/>
</dbReference>